<keyword evidence="2" id="KW-1185">Reference proteome</keyword>
<name>A0A448XPX1_9PLAT</name>
<evidence type="ECO:0000313" key="2">
    <source>
        <dbReference type="Proteomes" id="UP000784294"/>
    </source>
</evidence>
<gene>
    <name evidence="1" type="ORF">PXEA_LOCUS35376</name>
</gene>
<organism evidence="1 2">
    <name type="scientific">Protopolystoma xenopodis</name>
    <dbReference type="NCBI Taxonomy" id="117903"/>
    <lineage>
        <taxon>Eukaryota</taxon>
        <taxon>Metazoa</taxon>
        <taxon>Spiralia</taxon>
        <taxon>Lophotrochozoa</taxon>
        <taxon>Platyhelminthes</taxon>
        <taxon>Monogenea</taxon>
        <taxon>Polyopisthocotylea</taxon>
        <taxon>Polystomatidea</taxon>
        <taxon>Polystomatidae</taxon>
        <taxon>Protopolystoma</taxon>
    </lineage>
</organism>
<dbReference type="AlphaFoldDB" id="A0A448XPX1"/>
<reference evidence="1" key="1">
    <citation type="submission" date="2018-11" db="EMBL/GenBank/DDBJ databases">
        <authorList>
            <consortium name="Pathogen Informatics"/>
        </authorList>
    </citation>
    <scope>NUCLEOTIDE SEQUENCE</scope>
</reference>
<sequence>MLRKESSSSEKRSQFFAAKLSTLRSPHEAVCVAFLKKLTISELAKSSALVFAGSLRDLCTSAPTLCVVEATMSQYNAHGSGGISANASQLVVLASLSRRSKDQDGRSHIVQPL</sequence>
<dbReference type="Proteomes" id="UP000784294">
    <property type="component" value="Unassembled WGS sequence"/>
</dbReference>
<dbReference type="EMBL" id="CAAALY010271768">
    <property type="protein sequence ID" value="VEL41936.1"/>
    <property type="molecule type" value="Genomic_DNA"/>
</dbReference>
<comment type="caution">
    <text evidence="1">The sequence shown here is derived from an EMBL/GenBank/DDBJ whole genome shotgun (WGS) entry which is preliminary data.</text>
</comment>
<protein>
    <submittedName>
        <fullName evidence="1">Uncharacterized protein</fullName>
    </submittedName>
</protein>
<evidence type="ECO:0000313" key="1">
    <source>
        <dbReference type="EMBL" id="VEL41936.1"/>
    </source>
</evidence>
<proteinExistence type="predicted"/>
<accession>A0A448XPX1</accession>